<keyword evidence="4" id="KW-1185">Reference proteome</keyword>
<organism evidence="1 4">
    <name type="scientific">Gossypium arboreum</name>
    <name type="common">Tree cotton</name>
    <name type="synonym">Gossypium nanking</name>
    <dbReference type="NCBI Taxonomy" id="29729"/>
    <lineage>
        <taxon>Eukaryota</taxon>
        <taxon>Viridiplantae</taxon>
        <taxon>Streptophyta</taxon>
        <taxon>Embryophyta</taxon>
        <taxon>Tracheophyta</taxon>
        <taxon>Spermatophyta</taxon>
        <taxon>Magnoliopsida</taxon>
        <taxon>eudicotyledons</taxon>
        <taxon>Gunneridae</taxon>
        <taxon>Pentapetalae</taxon>
        <taxon>rosids</taxon>
        <taxon>malvids</taxon>
        <taxon>Malvales</taxon>
        <taxon>Malvaceae</taxon>
        <taxon>Malvoideae</taxon>
        <taxon>Gossypium</taxon>
    </lineage>
</organism>
<evidence type="ECO:0000313" key="3">
    <source>
        <dbReference type="EMBL" id="KHG06761.1"/>
    </source>
</evidence>
<comment type="caution">
    <text evidence="1">The sequence shown here is derived from an EMBL/GenBank/DDBJ whole genome shotgun (WGS) entry which is preliminary data.</text>
</comment>
<evidence type="ECO:0000313" key="1">
    <source>
        <dbReference type="EMBL" id="KHF99627.1"/>
    </source>
</evidence>
<gene>
    <name evidence="3" type="ORF">F383_33438</name>
    <name evidence="1" type="ORF">F383_38499</name>
    <name evidence="2" type="ORF">F383_39162</name>
</gene>
<evidence type="ECO:0000313" key="4">
    <source>
        <dbReference type="Proteomes" id="UP000032142"/>
    </source>
</evidence>
<dbReference type="Proteomes" id="UP000032142">
    <property type="component" value="Unassembled WGS sequence"/>
</dbReference>
<accession>A0A0B0MBS8</accession>
<protein>
    <submittedName>
        <fullName evidence="1">Uncharacterized protein</fullName>
    </submittedName>
</protein>
<dbReference type="EMBL" id="JRRC01165251">
    <property type="protein sequence ID" value="KHG01025.1"/>
    <property type="molecule type" value="Genomic_DNA"/>
</dbReference>
<dbReference type="EMBL" id="JRRC01459522">
    <property type="protein sequence ID" value="KHG06761.1"/>
    <property type="molecule type" value="Genomic_DNA"/>
</dbReference>
<name>A0A0B0MBS8_GOSAR</name>
<sequence length="8" mass="967">MDRLASFK</sequence>
<proteinExistence type="predicted"/>
<dbReference type="EMBL" id="JRRC01087127">
    <property type="protein sequence ID" value="KHF99627.1"/>
    <property type="molecule type" value="Genomic_DNA"/>
</dbReference>
<reference evidence="4" key="2">
    <citation type="submission" date="2014-09" db="EMBL/GenBank/DDBJ databases">
        <authorList>
            <person name="Mudge J."/>
            <person name="Ramaraj T."/>
            <person name="Lindquist I.E."/>
            <person name="Bharti A.K."/>
            <person name="Sundararajan A."/>
            <person name="Cameron C.T."/>
            <person name="Woodward J.E."/>
            <person name="May G.D."/>
            <person name="Brubaker C."/>
            <person name="Broadhvest J."/>
            <person name="Wilkins T.A."/>
        </authorList>
    </citation>
    <scope>NUCLEOTIDE SEQUENCE</scope>
    <source>
        <strain evidence="4">cv. AKA8401</strain>
    </source>
</reference>
<reference evidence="1" key="1">
    <citation type="submission" date="2014-09" db="EMBL/GenBank/DDBJ databases">
        <title>G. arboreum L. cv. AKA8401 A2 genome assembly version 1.0.</title>
        <authorList>
            <person name="Mudge J."/>
            <person name="Ramaraj T."/>
            <person name="Lindquist I.E."/>
            <person name="Bharti A.K."/>
            <person name="Sundararajan A."/>
            <person name="Cameron C.T."/>
            <person name="Woodward J.E."/>
            <person name="May G.D."/>
            <person name="Brubaker C."/>
            <person name="Broadhvest J."/>
            <person name="Wilkins T.A."/>
        </authorList>
    </citation>
    <scope>NUCLEOTIDE SEQUENCE</scope>
</reference>
<evidence type="ECO:0000313" key="2">
    <source>
        <dbReference type="EMBL" id="KHG01025.1"/>
    </source>
</evidence>